<keyword evidence="3" id="KW-0949">S-adenosyl-L-methionine</keyword>
<dbReference type="PANTHER" id="PTHR43464">
    <property type="entry name" value="METHYLTRANSFERASE"/>
    <property type="match status" value="1"/>
</dbReference>
<name>A0ABX2TJZ8_9PROT</name>
<evidence type="ECO:0000256" key="1">
    <source>
        <dbReference type="ARBA" id="ARBA00022603"/>
    </source>
</evidence>
<comment type="caution">
    <text evidence="5">The sequence shown here is derived from an EMBL/GenBank/DDBJ whole genome shotgun (WGS) entry which is preliminary data.</text>
</comment>
<organism evidence="5 6">
    <name type="scientific">Azospirillum oleiclasticum</name>
    <dbReference type="NCBI Taxonomy" id="2735135"/>
    <lineage>
        <taxon>Bacteria</taxon>
        <taxon>Pseudomonadati</taxon>
        <taxon>Pseudomonadota</taxon>
        <taxon>Alphaproteobacteria</taxon>
        <taxon>Rhodospirillales</taxon>
        <taxon>Azospirillaceae</taxon>
        <taxon>Azospirillum</taxon>
    </lineage>
</organism>
<reference evidence="5 6" key="1">
    <citation type="submission" date="2020-05" db="EMBL/GenBank/DDBJ databases">
        <title>Azospirillum oleiclasticum sp. nov, a nitrogen-fixing and heavy crude oil-emulsifying bacterium isolated from the crude oil of Yumen Oilfield.</title>
        <authorList>
            <person name="Wu D."/>
            <person name="Cai M."/>
            <person name="Zhang X."/>
        </authorList>
    </citation>
    <scope>NUCLEOTIDE SEQUENCE [LARGE SCALE GENOMIC DNA]</scope>
    <source>
        <strain evidence="5 6">ROY-1-1-2</strain>
    </source>
</reference>
<dbReference type="RefSeq" id="WP_180286377.1">
    <property type="nucleotide sequence ID" value="NZ_JABFDB010000042.1"/>
</dbReference>
<evidence type="ECO:0000256" key="3">
    <source>
        <dbReference type="ARBA" id="ARBA00022691"/>
    </source>
</evidence>
<dbReference type="GO" id="GO:0008168">
    <property type="term" value="F:methyltransferase activity"/>
    <property type="evidence" value="ECO:0007669"/>
    <property type="project" value="UniProtKB-KW"/>
</dbReference>
<gene>
    <name evidence="5" type="ORF">HND93_33260</name>
</gene>
<evidence type="ECO:0000259" key="4">
    <source>
        <dbReference type="Pfam" id="PF08242"/>
    </source>
</evidence>
<evidence type="ECO:0000313" key="6">
    <source>
        <dbReference type="Proteomes" id="UP000584642"/>
    </source>
</evidence>
<dbReference type="InterPro" id="IPR029063">
    <property type="entry name" value="SAM-dependent_MTases_sf"/>
</dbReference>
<dbReference type="SUPFAM" id="SSF53335">
    <property type="entry name" value="S-adenosyl-L-methionine-dependent methyltransferases"/>
    <property type="match status" value="1"/>
</dbReference>
<dbReference type="PANTHER" id="PTHR43464:SF19">
    <property type="entry name" value="UBIQUINONE BIOSYNTHESIS O-METHYLTRANSFERASE, MITOCHONDRIAL"/>
    <property type="match status" value="1"/>
</dbReference>
<keyword evidence="6" id="KW-1185">Reference proteome</keyword>
<dbReference type="GO" id="GO:0032259">
    <property type="term" value="P:methylation"/>
    <property type="evidence" value="ECO:0007669"/>
    <property type="project" value="UniProtKB-KW"/>
</dbReference>
<dbReference type="EMBL" id="JABFDB010000042">
    <property type="protein sequence ID" value="NYZ24598.1"/>
    <property type="molecule type" value="Genomic_DNA"/>
</dbReference>
<keyword evidence="1 5" id="KW-0489">Methyltransferase</keyword>
<dbReference type="Gene3D" id="3.40.50.150">
    <property type="entry name" value="Vaccinia Virus protein VP39"/>
    <property type="match status" value="1"/>
</dbReference>
<feature type="domain" description="Methyltransferase type 12" evidence="4">
    <location>
        <begin position="56"/>
        <end position="139"/>
    </location>
</feature>
<keyword evidence="2" id="KW-0808">Transferase</keyword>
<evidence type="ECO:0000313" key="5">
    <source>
        <dbReference type="EMBL" id="NYZ24598.1"/>
    </source>
</evidence>
<accession>A0ABX2TJZ8</accession>
<protein>
    <submittedName>
        <fullName evidence="5">Methyltransferase</fullName>
    </submittedName>
</protein>
<dbReference type="Proteomes" id="UP000584642">
    <property type="component" value="Unassembled WGS sequence"/>
</dbReference>
<sequence>MTATPATNPAADPGAVDYDASWEHRWNDMRRFGPTGRHLRRIIDDMIGPLPYETVLDVGCGQGLLLTSLKERRPDAVYTGVDFSDKALEVAHQRAPWAELARLDLTQGNLGRRFDLVLCTDVVEHIEDHATAFANVAAMTGRWALVSTLQGRMRPYETQVGHYRSYRRGEVAAMLEANGLVVERVVEWGFPFYSPLYRDLFRVTGVKAAEGTYGPGRRLLASLLYQVFRLNAWNRGDYVAVLARRP</sequence>
<dbReference type="Pfam" id="PF08242">
    <property type="entry name" value="Methyltransf_12"/>
    <property type="match status" value="1"/>
</dbReference>
<evidence type="ECO:0000256" key="2">
    <source>
        <dbReference type="ARBA" id="ARBA00022679"/>
    </source>
</evidence>
<proteinExistence type="predicted"/>
<dbReference type="InterPro" id="IPR013217">
    <property type="entry name" value="Methyltransf_12"/>
</dbReference>
<dbReference type="CDD" id="cd02440">
    <property type="entry name" value="AdoMet_MTases"/>
    <property type="match status" value="1"/>
</dbReference>